<evidence type="ECO:0000256" key="1">
    <source>
        <dbReference type="ARBA" id="ARBA00023002"/>
    </source>
</evidence>
<dbReference type="InterPro" id="IPR013328">
    <property type="entry name" value="6PGD_dom2"/>
</dbReference>
<dbReference type="InterPro" id="IPR050988">
    <property type="entry name" value="Mannitol_DH/Oxidoreductase"/>
</dbReference>
<dbReference type="AlphaFoldDB" id="A0ABD3R3S0"/>
<dbReference type="PANTHER" id="PTHR43362">
    <property type="entry name" value="MANNITOL DEHYDROGENASE DSF1-RELATED"/>
    <property type="match status" value="1"/>
</dbReference>
<dbReference type="GO" id="GO:0016491">
    <property type="term" value="F:oxidoreductase activity"/>
    <property type="evidence" value="ECO:0007669"/>
    <property type="project" value="UniProtKB-KW"/>
</dbReference>
<evidence type="ECO:0000259" key="2">
    <source>
        <dbReference type="Pfam" id="PF01232"/>
    </source>
</evidence>
<dbReference type="Proteomes" id="UP001530377">
    <property type="component" value="Unassembled WGS sequence"/>
</dbReference>
<dbReference type="InterPro" id="IPR036291">
    <property type="entry name" value="NAD(P)-bd_dom_sf"/>
</dbReference>
<comment type="caution">
    <text evidence="3">The sequence shown here is derived from an EMBL/GenBank/DDBJ whole genome shotgun (WGS) entry which is preliminary data.</text>
</comment>
<dbReference type="PANTHER" id="PTHR43362:SF1">
    <property type="entry name" value="MANNITOL DEHYDROGENASE 2-RELATED"/>
    <property type="match status" value="1"/>
</dbReference>
<dbReference type="InterPro" id="IPR032466">
    <property type="entry name" value="Metal_Hydrolase"/>
</dbReference>
<dbReference type="Gene3D" id="1.10.1040.10">
    <property type="entry name" value="N-(1-d-carboxylethyl)-l-norvaline Dehydrogenase, domain 2"/>
    <property type="match status" value="1"/>
</dbReference>
<sequence>MRILEQRTKESSVRKVVSRIATTRAYLESELWSLSTLRDIDIMAAVTDMIISKSAGENGQDVDAICLGSGRFLRSVLVPFLSSNMKPAVFQTRGRNFLDSFEKQHRRFDDGSDGVVVVVPSLCYPVDTVQFDGSRTTSDISTFAVGTLGSPNGKLQLMEGLVPNMNFISVIGVGVTEAGMQNAENQCMVDLTELLNKIYCTSLTCSNPNGRICIINTDNVPNNGDVIRGHVLKNAGRYDEEADGASGFVDFISTKVAFLNSMVDRITSSRPDSDGLIPMCEPLPTKALVICDPGRDLPPWMFDENVQSRFGVKIRHDPTDLESDVSLKLRVANGTHTAVAHAMALLSMVNTEALCRHPITSDVILSYLDSLYRAQILPGALYDGISASETDATWIDWRKRLQHPYFGLSTFFITQNGAAKCGIRLGPTIKSLVAASVHGATEGDHPLSVSMAFAVAAVLRFLTPASFISGSEPALNARMSDAKARGIYVGRLDIKSKEYGTADGQQPGEASDYTVTYADGLRYNLSQGWYEFRCDCLVEWNALPSRANEARQGDRKIALPDALSWFDGPKQPCAYEKVVKAYLLHPQGGNLQTMLEGGNVVDESSRVRMFDTFASAVCTLYARMASGDDIILLLTEMMQKQHVYLHGFATPCACLDDYMSEESCIHRLHHRRHPIPNTSCLMLAPLGLRNEDIYSVVFSEVRGQQVIDLHTHLLPPSHGALCLWGIDELLTYHYLVAEYFMTAPANISPEGFYELPKKEQANLIWDALFIQRSPISEATRGVLTTLVALGLDIHVKARDLNGIRKYYDKFREGGFSGTSTFVENVMAISGVRYAIMTNIPFDSTETQHWRPRKKDYPATFRSALRVDPLLAGDKETIEKALRAAGYGTSVADARNYLNEWCDIMQPEYMMASTPHDFMFLAPDNGGGILAGAKKRGLNEDSMKVPFAFADISANECSGCEETDMPTVLNEHSDFLKDCLIKVCEERNLPIALKIGAHRQINPSLLAAGDGMVAFADAASLARLCSAYPKVRFLATFLSRQNQHEACVLANKFRNLHIYGCWWYCNNPSIIEEITKMRVEMLGSAFTAQHSDARVIDQLVYKWAHSRAVIAKVLAEEYQKAISSGWQFNRTEIRRDVSRLLGGAYEEFMGKHLI</sequence>
<feature type="domain" description="Mannitol dehydrogenase N-terminal" evidence="2">
    <location>
        <begin position="211"/>
        <end position="282"/>
    </location>
</feature>
<dbReference type="Gene3D" id="3.20.20.140">
    <property type="entry name" value="Metal-dependent hydrolases"/>
    <property type="match status" value="1"/>
</dbReference>
<organism evidence="3 4">
    <name type="scientific">Cyclostephanos tholiformis</name>
    <dbReference type="NCBI Taxonomy" id="382380"/>
    <lineage>
        <taxon>Eukaryota</taxon>
        <taxon>Sar</taxon>
        <taxon>Stramenopiles</taxon>
        <taxon>Ochrophyta</taxon>
        <taxon>Bacillariophyta</taxon>
        <taxon>Coscinodiscophyceae</taxon>
        <taxon>Thalassiosirophycidae</taxon>
        <taxon>Stephanodiscales</taxon>
        <taxon>Stephanodiscaceae</taxon>
        <taxon>Cyclostephanos</taxon>
    </lineage>
</organism>
<gene>
    <name evidence="3" type="ORF">ACHAXA_001546</name>
</gene>
<dbReference type="Gene3D" id="3.40.50.720">
    <property type="entry name" value="NAD(P)-binding Rossmann-like Domain"/>
    <property type="match status" value="1"/>
</dbReference>
<name>A0ABD3R3S0_9STRA</name>
<dbReference type="Pfam" id="PF01232">
    <property type="entry name" value="Mannitol_dh"/>
    <property type="match status" value="1"/>
</dbReference>
<dbReference type="Gene3D" id="1.10.2020.10">
    <property type="entry name" value="uronate isomerase, domain 2, chain A"/>
    <property type="match status" value="1"/>
</dbReference>
<evidence type="ECO:0000313" key="4">
    <source>
        <dbReference type="Proteomes" id="UP001530377"/>
    </source>
</evidence>
<accession>A0ABD3R3S0</accession>
<dbReference type="EMBL" id="JALLPB020000661">
    <property type="protein sequence ID" value="KAL3807218.1"/>
    <property type="molecule type" value="Genomic_DNA"/>
</dbReference>
<protein>
    <recommendedName>
        <fullName evidence="2">Mannitol dehydrogenase N-terminal domain-containing protein</fullName>
    </recommendedName>
</protein>
<keyword evidence="4" id="KW-1185">Reference proteome</keyword>
<keyword evidence="1" id="KW-0560">Oxidoreductase</keyword>
<proteinExistence type="predicted"/>
<dbReference type="SUPFAM" id="SSF51735">
    <property type="entry name" value="NAD(P)-binding Rossmann-fold domains"/>
    <property type="match status" value="1"/>
</dbReference>
<evidence type="ECO:0000313" key="3">
    <source>
        <dbReference type="EMBL" id="KAL3807218.1"/>
    </source>
</evidence>
<dbReference type="InterPro" id="IPR013131">
    <property type="entry name" value="Mannitol_DH_N"/>
</dbReference>
<reference evidence="3 4" key="1">
    <citation type="submission" date="2024-10" db="EMBL/GenBank/DDBJ databases">
        <title>Updated reference genomes for cyclostephanoid diatoms.</title>
        <authorList>
            <person name="Roberts W.R."/>
            <person name="Alverson A.J."/>
        </authorList>
    </citation>
    <scope>NUCLEOTIDE SEQUENCE [LARGE SCALE GENOMIC DNA]</scope>
    <source>
        <strain evidence="3 4">AJA228-03</strain>
    </source>
</reference>
<dbReference type="SUPFAM" id="SSF51556">
    <property type="entry name" value="Metallo-dependent hydrolases"/>
    <property type="match status" value="1"/>
</dbReference>